<evidence type="ECO:0000259" key="3">
    <source>
        <dbReference type="Pfam" id="PF07894"/>
    </source>
</evidence>
<dbReference type="Pfam" id="PF07894">
    <property type="entry name" value="SACK1"/>
    <property type="match status" value="1"/>
</dbReference>
<dbReference type="Ensembl" id="ENSDCDT00010066013.1">
    <property type="protein sequence ID" value="ENSDCDP00010055413.1"/>
    <property type="gene ID" value="ENSDCDG00010031800.1"/>
</dbReference>
<evidence type="ECO:0000256" key="2">
    <source>
        <dbReference type="SAM" id="MobiDB-lite"/>
    </source>
</evidence>
<organism evidence="4 5">
    <name type="scientific">Denticeps clupeoides</name>
    <name type="common">denticle herring</name>
    <dbReference type="NCBI Taxonomy" id="299321"/>
    <lineage>
        <taxon>Eukaryota</taxon>
        <taxon>Metazoa</taxon>
        <taxon>Chordata</taxon>
        <taxon>Craniata</taxon>
        <taxon>Vertebrata</taxon>
        <taxon>Euteleostomi</taxon>
        <taxon>Actinopterygii</taxon>
        <taxon>Neopterygii</taxon>
        <taxon>Teleostei</taxon>
        <taxon>Clupei</taxon>
        <taxon>Clupeiformes</taxon>
        <taxon>Denticipitoidei</taxon>
        <taxon>Denticipitidae</taxon>
        <taxon>Denticeps</taxon>
    </lineage>
</organism>
<sequence>MAESQLTCMDDGHINEKIAESKPQFYYSEEQRVALEELLRSGDGEYKTSLAKDGVRDFLSAREIKLIRKGFREYGDGQDQESPSAATSGDSATLRSTYWPELSDYEVPSLDIGWPSGGFFRGVTRVEVYSHPPKENAPCIKELVRRMIQESRKVIAIVMDLLTDLHILQDLLEAAAKHVPVYIILDASGVPHFLDMCNRLQFGSQNLRNIRVRIVKGAGLSLSFGKLAGSLCSKYMLIDGDKVLFGSYSFSWCTSRMDRNTVTVMSGQVVEFFDHDFRELYAISDELNLYKEFHVAKPINVTLSKTSVGPKRPSVSVSTSRFQVALGDARQGEVRVPAHKYYNPKYLLALGNLPGPSSGSNQDVSSNEKSFTLQRMLQDQAREQIQGSTETLDCSVHADSKKKAKSTLSGIFKKKAVSGNPAGAETNTPPNSTSETELDYCPDLAENTLAPKGKSKKPPNRPSKKAADENAGKQSKNKCLSS</sequence>
<accession>A0AAY4ECW8</accession>
<dbReference type="PANTHER" id="PTHR16181:SF17">
    <property type="entry name" value="FAMILY WITH SEQUENCE SIMILARITY 83 MEMBER FB"/>
    <property type="match status" value="1"/>
</dbReference>
<gene>
    <name evidence="4" type="primary">fam83fb</name>
</gene>
<feature type="compositionally biased region" description="Polar residues" evidence="2">
    <location>
        <begin position="472"/>
        <end position="482"/>
    </location>
</feature>
<dbReference type="GO" id="GO:0019901">
    <property type="term" value="F:protein kinase binding"/>
    <property type="evidence" value="ECO:0007669"/>
    <property type="project" value="TreeGrafter"/>
</dbReference>
<feature type="compositionally biased region" description="Basic residues" evidence="2">
    <location>
        <begin position="453"/>
        <end position="464"/>
    </location>
</feature>
<comment type="similarity">
    <text evidence="1">Belongs to the FAM83 family.</text>
</comment>
<dbReference type="GeneID" id="114786303"/>
<dbReference type="GeneTree" id="ENSGT00940000164021"/>
<dbReference type="Proteomes" id="UP000694580">
    <property type="component" value="Chromosome 3"/>
</dbReference>
<evidence type="ECO:0000313" key="5">
    <source>
        <dbReference type="Proteomes" id="UP000694580"/>
    </source>
</evidence>
<name>A0AAY4ECW8_9TELE</name>
<dbReference type="RefSeq" id="XP_028829144.1">
    <property type="nucleotide sequence ID" value="XM_028973311.1"/>
</dbReference>
<dbReference type="SUPFAM" id="SSF56024">
    <property type="entry name" value="Phospholipase D/nuclease"/>
    <property type="match status" value="1"/>
</dbReference>
<dbReference type="PANTHER" id="PTHR16181">
    <property type="entry name" value="PROTEIN FAM83A-RELATED"/>
    <property type="match status" value="1"/>
</dbReference>
<dbReference type="GO" id="GO:0007165">
    <property type="term" value="P:signal transduction"/>
    <property type="evidence" value="ECO:0007669"/>
    <property type="project" value="TreeGrafter"/>
</dbReference>
<proteinExistence type="inferred from homology"/>
<evidence type="ECO:0000256" key="1">
    <source>
        <dbReference type="ARBA" id="ARBA00006937"/>
    </source>
</evidence>
<dbReference type="InterPro" id="IPR050944">
    <property type="entry name" value="FAM83"/>
</dbReference>
<feature type="compositionally biased region" description="Polar residues" evidence="2">
    <location>
        <begin position="425"/>
        <end position="435"/>
    </location>
</feature>
<keyword evidence="5" id="KW-1185">Reference proteome</keyword>
<dbReference type="InterPro" id="IPR012461">
    <property type="entry name" value="SACK1"/>
</dbReference>
<dbReference type="Gene3D" id="3.30.870.10">
    <property type="entry name" value="Endonuclease Chain A"/>
    <property type="match status" value="1"/>
</dbReference>
<reference evidence="4 5" key="1">
    <citation type="submission" date="2020-06" db="EMBL/GenBank/DDBJ databases">
        <authorList>
            <consortium name="Wellcome Sanger Institute Data Sharing"/>
        </authorList>
    </citation>
    <scope>NUCLEOTIDE SEQUENCE [LARGE SCALE GENOMIC DNA]</scope>
</reference>
<reference evidence="4" key="2">
    <citation type="submission" date="2025-08" db="UniProtKB">
        <authorList>
            <consortium name="Ensembl"/>
        </authorList>
    </citation>
    <scope>IDENTIFICATION</scope>
</reference>
<reference evidence="4" key="3">
    <citation type="submission" date="2025-09" db="UniProtKB">
        <authorList>
            <consortium name="Ensembl"/>
        </authorList>
    </citation>
    <scope>IDENTIFICATION</scope>
</reference>
<feature type="region of interest" description="Disordered" evidence="2">
    <location>
        <begin position="417"/>
        <end position="482"/>
    </location>
</feature>
<feature type="domain" description="Scaffolding anchor of CK1" evidence="3">
    <location>
        <begin position="15"/>
        <end position="285"/>
    </location>
</feature>
<dbReference type="AlphaFoldDB" id="A0AAY4ECW8"/>
<protein>
    <recommendedName>
        <fullName evidence="3">Scaffolding anchor of CK1 domain-containing protein</fullName>
    </recommendedName>
</protein>
<evidence type="ECO:0000313" key="4">
    <source>
        <dbReference type="Ensembl" id="ENSDCDP00010055413.1"/>
    </source>
</evidence>